<keyword evidence="2" id="KW-1185">Reference proteome</keyword>
<proteinExistence type="predicted"/>
<name>A0ABS1H6D5_9BACL</name>
<evidence type="ECO:0000313" key="2">
    <source>
        <dbReference type="Proteomes" id="UP000618943"/>
    </source>
</evidence>
<dbReference type="RefSeq" id="WP_157812980.1">
    <property type="nucleotide sequence ID" value="NZ_JAEOAH010000008.1"/>
</dbReference>
<accession>A0ABS1H6D5</accession>
<evidence type="ECO:0000313" key="1">
    <source>
        <dbReference type="EMBL" id="MBK3494977.1"/>
    </source>
</evidence>
<comment type="caution">
    <text evidence="1">The sequence shown here is derived from an EMBL/GenBank/DDBJ whole genome shotgun (WGS) entry which is preliminary data.</text>
</comment>
<dbReference type="Proteomes" id="UP000618943">
    <property type="component" value="Unassembled WGS sequence"/>
</dbReference>
<organism evidence="1 2">
    <name type="scientific">Viridibacillus soli</name>
    <dbReference type="NCBI Taxonomy" id="2798301"/>
    <lineage>
        <taxon>Bacteria</taxon>
        <taxon>Bacillati</taxon>
        <taxon>Bacillota</taxon>
        <taxon>Bacilli</taxon>
        <taxon>Bacillales</taxon>
        <taxon>Caryophanaceae</taxon>
        <taxon>Viridibacillus</taxon>
    </lineage>
</organism>
<sequence>MYPLEQCILDGDFDCAKQLADAMEFDVLQEQILYMAYDNESLTTYTFINYLLIENEK</sequence>
<reference evidence="1 2" key="1">
    <citation type="submission" date="2020-12" db="EMBL/GenBank/DDBJ databases">
        <title>YIM B01967 draft genome.</title>
        <authorList>
            <person name="Yan X."/>
        </authorList>
    </citation>
    <scope>NUCLEOTIDE SEQUENCE [LARGE SCALE GENOMIC DNA]</scope>
    <source>
        <strain evidence="1 2">YIM B01967</strain>
    </source>
</reference>
<protein>
    <submittedName>
        <fullName evidence="1">Uncharacterized protein</fullName>
    </submittedName>
</protein>
<gene>
    <name evidence="1" type="ORF">JFL43_08900</name>
</gene>
<dbReference type="EMBL" id="JAEOAH010000008">
    <property type="protein sequence ID" value="MBK3494977.1"/>
    <property type="molecule type" value="Genomic_DNA"/>
</dbReference>